<evidence type="ECO:0000256" key="4">
    <source>
        <dbReference type="ARBA" id="ARBA00038168"/>
    </source>
</evidence>
<dbReference type="PANTHER" id="PTHR19359">
    <property type="entry name" value="CYTOCHROME B5"/>
    <property type="match status" value="1"/>
</dbReference>
<dbReference type="GO" id="GO:0046872">
    <property type="term" value="F:metal ion binding"/>
    <property type="evidence" value="ECO:0007669"/>
    <property type="project" value="UniProtKB-UniRule"/>
</dbReference>
<dbReference type="Pfam" id="PF00173">
    <property type="entry name" value="Cyt-b5"/>
    <property type="match status" value="1"/>
</dbReference>
<dbReference type="Proteomes" id="UP000215914">
    <property type="component" value="Chromosome 4"/>
</dbReference>
<dbReference type="EMBL" id="CM007893">
    <property type="protein sequence ID" value="OTG27883.1"/>
    <property type="molecule type" value="Genomic_DNA"/>
</dbReference>
<dbReference type="SUPFAM" id="SSF55856">
    <property type="entry name" value="Cytochrome b5-like heme/steroid binding domain"/>
    <property type="match status" value="1"/>
</dbReference>
<evidence type="ECO:0000256" key="1">
    <source>
        <dbReference type="ARBA" id="ARBA00022617"/>
    </source>
</evidence>
<organism evidence="7 8">
    <name type="scientific">Helianthus annuus</name>
    <name type="common">Common sunflower</name>
    <dbReference type="NCBI Taxonomy" id="4232"/>
    <lineage>
        <taxon>Eukaryota</taxon>
        <taxon>Viridiplantae</taxon>
        <taxon>Streptophyta</taxon>
        <taxon>Embryophyta</taxon>
        <taxon>Tracheophyta</taxon>
        <taxon>Spermatophyta</taxon>
        <taxon>Magnoliopsida</taxon>
        <taxon>eudicotyledons</taxon>
        <taxon>Gunneridae</taxon>
        <taxon>Pentapetalae</taxon>
        <taxon>asterids</taxon>
        <taxon>campanulids</taxon>
        <taxon>Asterales</taxon>
        <taxon>Asteraceae</taxon>
        <taxon>Asteroideae</taxon>
        <taxon>Heliantheae alliance</taxon>
        <taxon>Heliantheae</taxon>
        <taxon>Helianthus</taxon>
    </lineage>
</organism>
<dbReference type="PRINTS" id="PR00363">
    <property type="entry name" value="CYTOCHROMEB5"/>
</dbReference>
<reference evidence="8" key="1">
    <citation type="journal article" date="2017" name="Nature">
        <title>The sunflower genome provides insights into oil metabolism, flowering and Asterid evolution.</title>
        <authorList>
            <person name="Badouin H."/>
            <person name="Gouzy J."/>
            <person name="Grassa C.J."/>
            <person name="Murat F."/>
            <person name="Staton S.E."/>
            <person name="Cottret L."/>
            <person name="Lelandais-Briere C."/>
            <person name="Owens G.L."/>
            <person name="Carrere S."/>
            <person name="Mayjonade B."/>
            <person name="Legrand L."/>
            <person name="Gill N."/>
            <person name="Kane N.C."/>
            <person name="Bowers J.E."/>
            <person name="Hubner S."/>
            <person name="Bellec A."/>
            <person name="Berard A."/>
            <person name="Berges H."/>
            <person name="Blanchet N."/>
            <person name="Boniface M.C."/>
            <person name="Brunel D."/>
            <person name="Catrice O."/>
            <person name="Chaidir N."/>
            <person name="Claudel C."/>
            <person name="Donnadieu C."/>
            <person name="Faraut T."/>
            <person name="Fievet G."/>
            <person name="Helmstetter N."/>
            <person name="King M."/>
            <person name="Knapp S.J."/>
            <person name="Lai Z."/>
            <person name="Le Paslier M.C."/>
            <person name="Lippi Y."/>
            <person name="Lorenzon L."/>
            <person name="Mandel J.R."/>
            <person name="Marage G."/>
            <person name="Marchand G."/>
            <person name="Marquand E."/>
            <person name="Bret-Mestries E."/>
            <person name="Morien E."/>
            <person name="Nambeesan S."/>
            <person name="Nguyen T."/>
            <person name="Pegot-Espagnet P."/>
            <person name="Pouilly N."/>
            <person name="Raftis F."/>
            <person name="Sallet E."/>
            <person name="Schiex T."/>
            <person name="Thomas J."/>
            <person name="Vandecasteele C."/>
            <person name="Vares D."/>
            <person name="Vear F."/>
            <person name="Vautrin S."/>
            <person name="Crespi M."/>
            <person name="Mangin B."/>
            <person name="Burke J.M."/>
            <person name="Salse J."/>
            <person name="Munos S."/>
            <person name="Vincourt P."/>
            <person name="Rieseberg L.H."/>
            <person name="Langlade N.B."/>
        </authorList>
    </citation>
    <scope>NUCLEOTIDE SEQUENCE [LARGE SCALE GENOMIC DNA]</scope>
    <source>
        <strain evidence="8">cv. SF193</strain>
    </source>
</reference>
<keyword evidence="8" id="KW-1185">Reference proteome</keyword>
<dbReference type="PROSITE" id="PS00191">
    <property type="entry name" value="CYTOCHROME_B5_1"/>
    <property type="match status" value="1"/>
</dbReference>
<dbReference type="InterPro" id="IPR036400">
    <property type="entry name" value="Cyt_B5-like_heme/steroid_sf"/>
</dbReference>
<sequence>MYQVYDVTLFMDNHPGGGEVWLRATGKDATVDFSDVDHSDIAKGKMEKYYIGEIDQSTIPVKHSNSKHTLIIKVLLVGIMVGALGILFAVL</sequence>
<evidence type="ECO:0000313" key="8">
    <source>
        <dbReference type="Proteomes" id="UP000215914"/>
    </source>
</evidence>
<keyword evidence="5" id="KW-0472">Membrane</keyword>
<name>A0A251UXX4_HELAN</name>
<dbReference type="InParanoid" id="A0A251UXX4"/>
<dbReference type="STRING" id="4232.A0A251UXX4"/>
<dbReference type="InterPro" id="IPR050668">
    <property type="entry name" value="Cytochrome_b5"/>
</dbReference>
<protein>
    <submittedName>
        <fullName evidence="7">Putative cytochrome b5-like heme/steroid binding domain-containing protein</fullName>
    </submittedName>
</protein>
<proteinExistence type="inferred from homology"/>
<feature type="domain" description="Cytochrome b5 heme-binding" evidence="6">
    <location>
        <begin position="1"/>
        <end position="55"/>
    </location>
</feature>
<keyword evidence="1 5" id="KW-0349">Heme</keyword>
<evidence type="ECO:0000259" key="6">
    <source>
        <dbReference type="PROSITE" id="PS50255"/>
    </source>
</evidence>
<comment type="similarity">
    <text evidence="4 5">Belongs to the cytochrome b5 family.</text>
</comment>
<dbReference type="Gene3D" id="3.10.120.10">
    <property type="entry name" value="Cytochrome b5-like heme/steroid binding domain"/>
    <property type="match status" value="1"/>
</dbReference>
<evidence type="ECO:0000256" key="3">
    <source>
        <dbReference type="ARBA" id="ARBA00023004"/>
    </source>
</evidence>
<dbReference type="PANTHER" id="PTHR19359:SF144">
    <property type="entry name" value="CYTOCHROME B5"/>
    <property type="match status" value="1"/>
</dbReference>
<keyword evidence="5" id="KW-0812">Transmembrane</keyword>
<dbReference type="InterPro" id="IPR001199">
    <property type="entry name" value="Cyt_B5-like_heme/steroid-bd"/>
</dbReference>
<dbReference type="GO" id="GO:0020037">
    <property type="term" value="F:heme binding"/>
    <property type="evidence" value="ECO:0007669"/>
    <property type="project" value="UniProtKB-UniRule"/>
</dbReference>
<dbReference type="InterPro" id="IPR018506">
    <property type="entry name" value="Cyt_B5_heme-BS"/>
</dbReference>
<evidence type="ECO:0000256" key="2">
    <source>
        <dbReference type="ARBA" id="ARBA00022723"/>
    </source>
</evidence>
<dbReference type="SMART" id="SM01117">
    <property type="entry name" value="Cyt-b5"/>
    <property type="match status" value="1"/>
</dbReference>
<evidence type="ECO:0000313" key="7">
    <source>
        <dbReference type="EMBL" id="OTG27883.1"/>
    </source>
</evidence>
<dbReference type="PROSITE" id="PS50255">
    <property type="entry name" value="CYTOCHROME_B5_2"/>
    <property type="match status" value="1"/>
</dbReference>
<feature type="transmembrane region" description="Helical" evidence="5">
    <location>
        <begin position="70"/>
        <end position="90"/>
    </location>
</feature>
<keyword evidence="3 5" id="KW-0408">Iron</keyword>
<evidence type="ECO:0000256" key="5">
    <source>
        <dbReference type="RuleBase" id="RU362121"/>
    </source>
</evidence>
<dbReference type="AlphaFoldDB" id="A0A251UXX4"/>
<keyword evidence="2 5" id="KW-0479">Metal-binding</keyword>
<keyword evidence="5" id="KW-1133">Transmembrane helix</keyword>
<gene>
    <name evidence="7" type="ORF">HannXRQ_Chr04g0104951</name>
</gene>
<accession>A0A251UXX4</accession>